<evidence type="ECO:0000259" key="4">
    <source>
        <dbReference type="SMART" id="SM00822"/>
    </source>
</evidence>
<protein>
    <submittedName>
        <fullName evidence="5">SDR family NAD(P)-dependent oxidoreductase</fullName>
    </submittedName>
</protein>
<evidence type="ECO:0000313" key="6">
    <source>
        <dbReference type="Proteomes" id="UP000450917"/>
    </source>
</evidence>
<dbReference type="SUPFAM" id="SSF51735">
    <property type="entry name" value="NAD(P)-binding Rossmann-fold domains"/>
    <property type="match status" value="1"/>
</dbReference>
<evidence type="ECO:0000256" key="2">
    <source>
        <dbReference type="ARBA" id="ARBA00023002"/>
    </source>
</evidence>
<dbReference type="PANTHER" id="PTHR42879:SF2">
    <property type="entry name" value="3-OXOACYL-[ACYL-CARRIER-PROTEIN] REDUCTASE FABG"/>
    <property type="match status" value="1"/>
</dbReference>
<dbReference type="RefSeq" id="WP_054798138.1">
    <property type="nucleotide sequence ID" value="NZ_JARTHJ010000271.1"/>
</dbReference>
<dbReference type="PROSITE" id="PS00061">
    <property type="entry name" value="ADH_SHORT"/>
    <property type="match status" value="1"/>
</dbReference>
<organism evidence="5 6">
    <name type="scientific">Paenibacillus validus</name>
    <dbReference type="NCBI Taxonomy" id="44253"/>
    <lineage>
        <taxon>Bacteria</taxon>
        <taxon>Bacillati</taxon>
        <taxon>Bacillota</taxon>
        <taxon>Bacilli</taxon>
        <taxon>Bacillales</taxon>
        <taxon>Paenibacillaceae</taxon>
        <taxon>Paenibacillus</taxon>
    </lineage>
</organism>
<keyword evidence="6" id="KW-1185">Reference proteome</keyword>
<dbReference type="Gene3D" id="3.40.50.720">
    <property type="entry name" value="NAD(P)-binding Rossmann-like Domain"/>
    <property type="match status" value="1"/>
</dbReference>
<reference evidence="5 6" key="1">
    <citation type="submission" date="2019-11" db="EMBL/GenBank/DDBJ databases">
        <title>Draft genome sequences of five Paenibacillus species of dairy origin.</title>
        <authorList>
            <person name="Olajide A.M."/>
            <person name="Chen S."/>
            <person name="Lapointe G."/>
        </authorList>
    </citation>
    <scope>NUCLEOTIDE SEQUENCE [LARGE SCALE GENOMIC DNA]</scope>
    <source>
        <strain evidence="5 6">2CS3</strain>
    </source>
</reference>
<evidence type="ECO:0000313" key="5">
    <source>
        <dbReference type="EMBL" id="MUG70895.1"/>
    </source>
</evidence>
<dbReference type="Proteomes" id="UP000450917">
    <property type="component" value="Unassembled WGS sequence"/>
</dbReference>
<dbReference type="PRINTS" id="PR00080">
    <property type="entry name" value="SDRFAMILY"/>
</dbReference>
<accession>A0A7X2ZAT6</accession>
<evidence type="ECO:0000256" key="1">
    <source>
        <dbReference type="ARBA" id="ARBA00006484"/>
    </source>
</evidence>
<comment type="similarity">
    <text evidence="1 3">Belongs to the short-chain dehydrogenases/reductases (SDR) family.</text>
</comment>
<dbReference type="SMART" id="SM00822">
    <property type="entry name" value="PKS_KR"/>
    <property type="match status" value="1"/>
</dbReference>
<sequence length="232" mass="23799">MVNLASLKGKTAIVTGAGTGLGRATAITLAAAGVTVVLCGRRLGKIEAVAAEIAASGGSALAVQADVSQEADVNRLVRTAVERFGTIHILINNAAVYETGQVIDTELSAWNEQISVNLTGAFLMTRAVLPTMRKQKGGHIINITSSLATNGAGGFAAYSASKAGLESLTRTTAEEESSYRILANLFNPGTIKSEMHATGKDPHLVAPDIAALAALSNPGFTGRLVEAGTVLE</sequence>
<dbReference type="InterPro" id="IPR036291">
    <property type="entry name" value="NAD(P)-bd_dom_sf"/>
</dbReference>
<dbReference type="InterPro" id="IPR050259">
    <property type="entry name" value="SDR"/>
</dbReference>
<comment type="caution">
    <text evidence="5">The sequence shown here is derived from an EMBL/GenBank/DDBJ whole genome shotgun (WGS) entry which is preliminary data.</text>
</comment>
<feature type="domain" description="Ketoreductase" evidence="4">
    <location>
        <begin position="10"/>
        <end position="194"/>
    </location>
</feature>
<proteinExistence type="inferred from homology"/>
<dbReference type="PRINTS" id="PR00081">
    <property type="entry name" value="GDHRDH"/>
</dbReference>
<dbReference type="PANTHER" id="PTHR42879">
    <property type="entry name" value="3-OXOACYL-(ACYL-CARRIER-PROTEIN) REDUCTASE"/>
    <property type="match status" value="1"/>
</dbReference>
<dbReference type="GO" id="GO:0008206">
    <property type="term" value="P:bile acid metabolic process"/>
    <property type="evidence" value="ECO:0007669"/>
    <property type="project" value="UniProtKB-ARBA"/>
</dbReference>
<dbReference type="InterPro" id="IPR020904">
    <property type="entry name" value="Sc_DH/Rdtase_CS"/>
</dbReference>
<name>A0A7X2ZAT6_9BACL</name>
<dbReference type="InterPro" id="IPR057326">
    <property type="entry name" value="KR_dom"/>
</dbReference>
<keyword evidence="2" id="KW-0560">Oxidoreductase</keyword>
<dbReference type="FunFam" id="3.40.50.720:FF:000084">
    <property type="entry name" value="Short-chain dehydrogenase reductase"/>
    <property type="match status" value="1"/>
</dbReference>
<gene>
    <name evidence="5" type="ORF">GNP93_09405</name>
</gene>
<dbReference type="AlphaFoldDB" id="A0A7X2ZAT6"/>
<evidence type="ECO:0000256" key="3">
    <source>
        <dbReference type="RuleBase" id="RU000363"/>
    </source>
</evidence>
<dbReference type="GO" id="GO:0016491">
    <property type="term" value="F:oxidoreductase activity"/>
    <property type="evidence" value="ECO:0007669"/>
    <property type="project" value="UniProtKB-KW"/>
</dbReference>
<dbReference type="Pfam" id="PF00106">
    <property type="entry name" value="adh_short"/>
    <property type="match status" value="1"/>
</dbReference>
<dbReference type="EMBL" id="WNZX01000006">
    <property type="protein sequence ID" value="MUG70895.1"/>
    <property type="molecule type" value="Genomic_DNA"/>
</dbReference>
<dbReference type="CDD" id="cd05233">
    <property type="entry name" value="SDR_c"/>
    <property type="match status" value="1"/>
</dbReference>
<dbReference type="InterPro" id="IPR002347">
    <property type="entry name" value="SDR_fam"/>
</dbReference>